<comment type="subcellular location">
    <subcellularLocation>
        <location evidence="7">Cell inner membrane</location>
        <topology evidence="7">Multi-pass membrane protein</topology>
    </subcellularLocation>
    <subcellularLocation>
        <location evidence="1">Cell membrane</location>
        <topology evidence="1">Multi-pass membrane protein</topology>
    </subcellularLocation>
</comment>
<keyword evidence="10" id="KW-1185">Reference proteome</keyword>
<proteinExistence type="inferred from homology"/>
<evidence type="ECO:0000256" key="1">
    <source>
        <dbReference type="ARBA" id="ARBA00004651"/>
    </source>
</evidence>
<keyword evidence="6 7" id="KW-0472">Membrane</keyword>
<dbReference type="EMBL" id="AP012603">
    <property type="protein sequence ID" value="BAM87176.1"/>
    <property type="molecule type" value="Genomic_DNA"/>
</dbReference>
<dbReference type="PRINTS" id="PR01837">
    <property type="entry name" value="MGTCSAPBPROT"/>
</dbReference>
<dbReference type="PATRIC" id="fig|1245469.3.peg.1195"/>
<evidence type="ECO:0000256" key="7">
    <source>
        <dbReference type="RuleBase" id="RU365041"/>
    </source>
</evidence>
<evidence type="ECO:0000256" key="2">
    <source>
        <dbReference type="ARBA" id="ARBA00009298"/>
    </source>
</evidence>
<keyword evidence="5 7" id="KW-1133">Transmembrane helix</keyword>
<feature type="transmembrane region" description="Helical" evidence="7">
    <location>
        <begin position="130"/>
        <end position="149"/>
    </location>
</feature>
<dbReference type="HOGENOM" id="CLU_079292_0_2_5"/>
<gene>
    <name evidence="9" type="ORF">S58_11660</name>
</gene>
<keyword evidence="3" id="KW-1003">Cell membrane</keyword>
<feature type="transmembrane region" description="Helical" evidence="7">
    <location>
        <begin position="101"/>
        <end position="118"/>
    </location>
</feature>
<protein>
    <recommendedName>
        <fullName evidence="7">Protein MgtC</fullName>
    </recommendedName>
</protein>
<evidence type="ECO:0000313" key="10">
    <source>
        <dbReference type="Proteomes" id="UP000011841"/>
    </source>
</evidence>
<feature type="transmembrane region" description="Helical" evidence="7">
    <location>
        <begin position="63"/>
        <end position="81"/>
    </location>
</feature>
<evidence type="ECO:0000313" key="9">
    <source>
        <dbReference type="EMBL" id="BAM87176.1"/>
    </source>
</evidence>
<evidence type="ECO:0000259" key="8">
    <source>
        <dbReference type="Pfam" id="PF02308"/>
    </source>
</evidence>
<dbReference type="eggNOG" id="COG1285">
    <property type="taxonomic scope" value="Bacteria"/>
</dbReference>
<dbReference type="InterPro" id="IPR003416">
    <property type="entry name" value="MgtC/SapB/SrpB/YhiD_fam"/>
</dbReference>
<dbReference type="PANTHER" id="PTHR33778:SF1">
    <property type="entry name" value="MAGNESIUM TRANSPORTER YHID-RELATED"/>
    <property type="match status" value="1"/>
</dbReference>
<keyword evidence="7" id="KW-0997">Cell inner membrane</keyword>
<evidence type="ECO:0000256" key="4">
    <source>
        <dbReference type="ARBA" id="ARBA00022692"/>
    </source>
</evidence>
<evidence type="ECO:0000256" key="5">
    <source>
        <dbReference type="ARBA" id="ARBA00022989"/>
    </source>
</evidence>
<reference evidence="9 10" key="1">
    <citation type="journal article" date="2013" name="Appl. Environ. Microbiol.">
        <title>Genome analysis suggests that the soil oligotrophic bacterium Agromonas oligotrophica (Bradyrhizobium oligotrophicum) is a nitrogen-fixing symbiont of Aeschynomene indica.</title>
        <authorList>
            <person name="Okubo T."/>
            <person name="Fukushima S."/>
            <person name="Itakura M."/>
            <person name="Oshima K."/>
            <person name="Longtonglang A."/>
            <person name="Teaumroong N."/>
            <person name="Mitsui H."/>
            <person name="Hattori M."/>
            <person name="Hattori R."/>
            <person name="Hattori T."/>
            <person name="Minamisawa K."/>
        </authorList>
    </citation>
    <scope>NUCLEOTIDE SEQUENCE [LARGE SCALE GENOMIC DNA]</scope>
    <source>
        <strain evidence="9 10">S58</strain>
    </source>
</reference>
<sequence length="257" mass="27830">MVRTVPGTRVTLSRRMMEHLAAYWSRAELETNGILLLHLMGAAAVGLLLGYERTYHGRAAGMRTYALVCVASTLLTAINGFPGSWYGGMAVSPTVSDPTRVIQGLMTGIGFLGAGVIIKDGFTIRGVSTAASIWMTSAIGVIIGIGFYGTALCATALSLAAMTLLGAVEQWLPHQTTLALSIVYRHGLQPSETELRECMRAYGFDVLDWCYEYSEAKRQFHFELVLQAAGHFETAQMARDLSGAEDVVEFRLAPSRA</sequence>
<evidence type="ECO:0000256" key="3">
    <source>
        <dbReference type="ARBA" id="ARBA00022475"/>
    </source>
</evidence>
<dbReference type="KEGG" id="aol:S58_11660"/>
<dbReference type="STRING" id="1245469.S58_11660"/>
<feature type="transmembrane region" description="Helical" evidence="7">
    <location>
        <begin position="33"/>
        <end position="51"/>
    </location>
</feature>
<keyword evidence="4 7" id="KW-0812">Transmembrane</keyword>
<feature type="domain" description="MgtC/SapB/SrpB/YhiD N-terminal" evidence="8">
    <location>
        <begin position="39"/>
        <end position="170"/>
    </location>
</feature>
<name>M4Z315_9BRAD</name>
<dbReference type="GO" id="GO:0005886">
    <property type="term" value="C:plasma membrane"/>
    <property type="evidence" value="ECO:0007669"/>
    <property type="project" value="UniProtKB-SubCell"/>
</dbReference>
<dbReference type="AlphaFoldDB" id="M4Z315"/>
<dbReference type="PANTHER" id="PTHR33778">
    <property type="entry name" value="PROTEIN MGTC"/>
    <property type="match status" value="1"/>
</dbReference>
<dbReference type="Pfam" id="PF02308">
    <property type="entry name" value="MgtC"/>
    <property type="match status" value="1"/>
</dbReference>
<dbReference type="InterPro" id="IPR049177">
    <property type="entry name" value="MgtC_SapB_SrpB_YhiD_N"/>
</dbReference>
<organism evidence="9 10">
    <name type="scientific">Bradyrhizobium oligotrophicum S58</name>
    <dbReference type="NCBI Taxonomy" id="1245469"/>
    <lineage>
        <taxon>Bacteria</taxon>
        <taxon>Pseudomonadati</taxon>
        <taxon>Pseudomonadota</taxon>
        <taxon>Alphaproteobacteria</taxon>
        <taxon>Hyphomicrobiales</taxon>
        <taxon>Nitrobacteraceae</taxon>
        <taxon>Bradyrhizobium</taxon>
    </lineage>
</organism>
<dbReference type="Proteomes" id="UP000011841">
    <property type="component" value="Chromosome"/>
</dbReference>
<accession>M4Z315</accession>
<evidence type="ECO:0000256" key="6">
    <source>
        <dbReference type="ARBA" id="ARBA00023136"/>
    </source>
</evidence>
<comment type="similarity">
    <text evidence="2 7">Belongs to the MgtC/SapB family.</text>
</comment>